<evidence type="ECO:0000313" key="4">
    <source>
        <dbReference type="Proteomes" id="UP001242995"/>
    </source>
</evidence>
<proteinExistence type="predicted"/>
<name>A0AAW8DJD6_9MICC</name>
<dbReference type="RefSeq" id="WP_306962411.1">
    <property type="nucleotide sequence ID" value="NZ_JAUSRG010000009.1"/>
</dbReference>
<keyword evidence="3" id="KW-1185">Reference proteome</keyword>
<organism evidence="1 4">
    <name type="scientific">Arthrobacter bambusae</name>
    <dbReference type="NCBI Taxonomy" id="1338426"/>
    <lineage>
        <taxon>Bacteria</taxon>
        <taxon>Bacillati</taxon>
        <taxon>Actinomycetota</taxon>
        <taxon>Actinomycetes</taxon>
        <taxon>Micrococcales</taxon>
        <taxon>Micrococcaceae</taxon>
        <taxon>Arthrobacter</taxon>
    </lineage>
</organism>
<dbReference type="EMBL" id="JAUSRG010000009">
    <property type="protein sequence ID" value="MDP9906077.1"/>
    <property type="molecule type" value="Genomic_DNA"/>
</dbReference>
<evidence type="ECO:0000313" key="3">
    <source>
        <dbReference type="Proteomes" id="UP001230951"/>
    </source>
</evidence>
<gene>
    <name evidence="1" type="ORF">J2S90_003048</name>
    <name evidence="2" type="ORF">J2S93_003319</name>
</gene>
<protein>
    <submittedName>
        <fullName evidence="1">Uncharacterized protein</fullName>
    </submittedName>
</protein>
<comment type="caution">
    <text evidence="1">The sequence shown here is derived from an EMBL/GenBank/DDBJ whole genome shotgun (WGS) entry which is preliminary data.</text>
</comment>
<dbReference type="Proteomes" id="UP001230951">
    <property type="component" value="Unassembled WGS sequence"/>
</dbReference>
<dbReference type="EMBL" id="JAUSTF010000008">
    <property type="protein sequence ID" value="MDQ0181880.1"/>
    <property type="molecule type" value="Genomic_DNA"/>
</dbReference>
<accession>A0AAW8DJD6</accession>
<evidence type="ECO:0000313" key="2">
    <source>
        <dbReference type="EMBL" id="MDQ0181880.1"/>
    </source>
</evidence>
<dbReference type="Proteomes" id="UP001242995">
    <property type="component" value="Unassembled WGS sequence"/>
</dbReference>
<reference evidence="1 3" key="1">
    <citation type="submission" date="2023-07" db="EMBL/GenBank/DDBJ databases">
        <title>Sorghum-associated microbial communities from plants grown in Nebraska, USA.</title>
        <authorList>
            <person name="Schachtman D."/>
        </authorList>
    </citation>
    <scope>NUCLEOTIDE SEQUENCE</scope>
    <source>
        <strain evidence="1">DS1006</strain>
        <strain evidence="2 3">DS1016</strain>
    </source>
</reference>
<evidence type="ECO:0000313" key="1">
    <source>
        <dbReference type="EMBL" id="MDP9906077.1"/>
    </source>
</evidence>
<dbReference type="AlphaFoldDB" id="A0AAW8DJD6"/>
<sequence length="53" mass="5680">MPRPSETGNGKLPGFLADAALDHAQHGLRPGLINIVFNAVCRRSSTYDSEELG</sequence>